<sequence length="378" mass="39618">MTEQENRSSSNLLILCLEHAWEIDQPNRAAAFPPELLKTWKQEQLNEFDAIGGQGWILNSEMANEALIASEHIITIADSVLGLGGAGGNSRAAGGGGGGAIGTNARGGGGGKGGDTHYYGDPIDLSLFDYKLPNAEHPGAGGGGAGSENENAVGGEGGGGGDRFVAKFSMSELESDNGPLSVKLVVGRGGASQRYPGEHAENGEDSEIHFITPDGKTVRSIIAKGGKRGSPGFALPPTAREANSTDIESGLNVCAIVIAEVIHPTNSLLNVLGGAGEFWKYPALPADVCWPTAVIFSLGYLPLGLQLTFYIVVDDPNGYEIFRLPLNVTKGTERLVANLTYSIAVQFRANIAGVWCLRILSGDFEFARLPVEIRIGDA</sequence>
<feature type="region of interest" description="Disordered" evidence="1">
    <location>
        <begin position="136"/>
        <end position="159"/>
    </location>
</feature>
<feature type="domain" description="Glycine-rich" evidence="2">
    <location>
        <begin position="141"/>
        <end position="232"/>
    </location>
</feature>
<keyword evidence="4" id="KW-1185">Reference proteome</keyword>
<evidence type="ECO:0000259" key="2">
    <source>
        <dbReference type="Pfam" id="PF21722"/>
    </source>
</evidence>
<proteinExistence type="predicted"/>
<accession>A0ABX8PT36</accession>
<dbReference type="Proteomes" id="UP000646386">
    <property type="component" value="Chromosome"/>
</dbReference>
<dbReference type="InterPro" id="IPR049304">
    <property type="entry name" value="Gly_rich_dom"/>
</dbReference>
<evidence type="ECO:0000313" key="4">
    <source>
        <dbReference type="Proteomes" id="UP000646386"/>
    </source>
</evidence>
<protein>
    <recommendedName>
        <fullName evidence="2">Glycine-rich domain-containing protein</fullName>
    </recommendedName>
</protein>
<reference evidence="3 4" key="1">
    <citation type="journal article" date="2020" name="Microorganisms">
        <title>Reliable Identification of Environmental Pseudomonas Isolates Using the rpoD Gene.</title>
        <authorList>
            <consortium name="The Broad Institute Genome Sequencing Platform"/>
            <person name="Girard L."/>
            <person name="Lood C."/>
            <person name="Rokni-Zadeh H."/>
            <person name="van Noort V."/>
            <person name="Lavigne R."/>
            <person name="De Mot R."/>
        </authorList>
    </citation>
    <scope>NUCLEOTIDE SEQUENCE [LARGE SCALE GENOMIC DNA]</scope>
    <source>
        <strain evidence="3 4">ZA 5.3</strain>
    </source>
</reference>
<name>A0ABX8PT36_9PSED</name>
<dbReference type="Pfam" id="PF21722">
    <property type="entry name" value="Gly_rich_2"/>
    <property type="match status" value="1"/>
</dbReference>
<dbReference type="RefSeq" id="WP_186615799.1">
    <property type="nucleotide sequence ID" value="NZ_CP077089.1"/>
</dbReference>
<gene>
    <name evidence="3" type="ORF">HU718_020530</name>
</gene>
<organism evidence="3 4">
    <name type="scientific">Pseudomonas tensinigenes</name>
    <dbReference type="NCBI Taxonomy" id="2745511"/>
    <lineage>
        <taxon>Bacteria</taxon>
        <taxon>Pseudomonadati</taxon>
        <taxon>Pseudomonadota</taxon>
        <taxon>Gammaproteobacteria</taxon>
        <taxon>Pseudomonadales</taxon>
        <taxon>Pseudomonadaceae</taxon>
        <taxon>Pseudomonas</taxon>
    </lineage>
</organism>
<evidence type="ECO:0000256" key="1">
    <source>
        <dbReference type="SAM" id="MobiDB-lite"/>
    </source>
</evidence>
<evidence type="ECO:0000313" key="3">
    <source>
        <dbReference type="EMBL" id="QXI04416.1"/>
    </source>
</evidence>
<dbReference type="EMBL" id="CP077089">
    <property type="protein sequence ID" value="QXI04416.1"/>
    <property type="molecule type" value="Genomic_DNA"/>
</dbReference>
<reference evidence="3 4" key="2">
    <citation type="journal article" date="2021" name="Microorganisms">
        <title>The Ever-Expanding Pseudomonas Genus: Description of 43 New Species and Partition of the Pseudomonas putida Group.</title>
        <authorList>
            <person name="Girard L."/>
            <person name="Lood C."/>
            <person name="Hofte M."/>
            <person name="Vandamme P."/>
            <person name="Rokni-Zadeh H."/>
            <person name="van Noort V."/>
            <person name="Lavigne R."/>
            <person name="De Mot R."/>
        </authorList>
    </citation>
    <scope>NUCLEOTIDE SEQUENCE [LARGE SCALE GENOMIC DNA]</scope>
    <source>
        <strain evidence="3 4">ZA 5.3</strain>
    </source>
</reference>